<sequence length="248" mass="27177">MSLTRRALSSHALTALATAGLCELLWSREVVAAAVRPKLGAWLAELGEMTRALRGRSLGERAFQGLLDDLCARVDLDDLCARLDLDALATRMRLPARGAATVDLDLAALAGAPSPRLVGRRVFGCRKGRAIVPHGHDDLCTGFIVLAGRWRGRHYDRLETHADHFVIRPTIDREFAPGDHSTVSDQRDNVHWFEALSDRAFVFNVHVGRRDGAGRRVYLDPDGERLADGSIRAPRSSHAACLARYGAT</sequence>
<dbReference type="SUPFAM" id="SSF51182">
    <property type="entry name" value="RmlC-like cupins"/>
    <property type="match status" value="1"/>
</dbReference>
<keyword evidence="2" id="KW-1185">Reference proteome</keyword>
<evidence type="ECO:0000313" key="1">
    <source>
        <dbReference type="EMBL" id="MBZ5715899.1"/>
    </source>
</evidence>
<dbReference type="InterPro" id="IPR011051">
    <property type="entry name" value="RmlC_Cupin_sf"/>
</dbReference>
<dbReference type="Proteomes" id="UP001139031">
    <property type="component" value="Unassembled WGS sequence"/>
</dbReference>
<protein>
    <submittedName>
        <fullName evidence="1">Uncharacterized protein</fullName>
    </submittedName>
</protein>
<evidence type="ECO:0000313" key="2">
    <source>
        <dbReference type="Proteomes" id="UP001139031"/>
    </source>
</evidence>
<comment type="caution">
    <text evidence="1">The sequence shown here is derived from an EMBL/GenBank/DDBJ whole genome shotgun (WGS) entry which is preliminary data.</text>
</comment>
<organism evidence="1 2">
    <name type="scientific">Nannocystis pusilla</name>
    <dbReference type="NCBI Taxonomy" id="889268"/>
    <lineage>
        <taxon>Bacteria</taxon>
        <taxon>Pseudomonadati</taxon>
        <taxon>Myxococcota</taxon>
        <taxon>Polyangia</taxon>
        <taxon>Nannocystales</taxon>
        <taxon>Nannocystaceae</taxon>
        <taxon>Nannocystis</taxon>
    </lineage>
</organism>
<dbReference type="EMBL" id="JAIRAU010000059">
    <property type="protein sequence ID" value="MBZ5715899.1"/>
    <property type="molecule type" value="Genomic_DNA"/>
</dbReference>
<gene>
    <name evidence="1" type="ORF">K7C98_42280</name>
</gene>
<dbReference type="RefSeq" id="WP_224197638.1">
    <property type="nucleotide sequence ID" value="NZ_JAIRAU010000059.1"/>
</dbReference>
<reference evidence="1" key="1">
    <citation type="submission" date="2021-08" db="EMBL/GenBank/DDBJ databases">
        <authorList>
            <person name="Stevens D.C."/>
        </authorList>
    </citation>
    <scope>NUCLEOTIDE SEQUENCE</scope>
    <source>
        <strain evidence="1">DSM 53165</strain>
    </source>
</reference>
<proteinExistence type="predicted"/>
<name>A0ABS7U658_9BACT</name>
<accession>A0ABS7U658</accession>